<dbReference type="InterPro" id="IPR027417">
    <property type="entry name" value="P-loop_NTPase"/>
</dbReference>
<name>A0A2T4ZI63_9HYPH</name>
<dbReference type="Gene3D" id="3.40.50.300">
    <property type="entry name" value="P-loop containing nucleotide triphosphate hydrolases"/>
    <property type="match status" value="1"/>
</dbReference>
<evidence type="ECO:0000313" key="1">
    <source>
        <dbReference type="EMBL" id="PTM61673.1"/>
    </source>
</evidence>
<dbReference type="SUPFAM" id="SSF52540">
    <property type="entry name" value="P-loop containing nucleoside triphosphate hydrolases"/>
    <property type="match status" value="1"/>
</dbReference>
<organism evidence="1 2">
    <name type="scientific">Phreatobacter oligotrophus</name>
    <dbReference type="NCBI Taxonomy" id="1122261"/>
    <lineage>
        <taxon>Bacteria</taxon>
        <taxon>Pseudomonadati</taxon>
        <taxon>Pseudomonadota</taxon>
        <taxon>Alphaproteobacteria</taxon>
        <taxon>Hyphomicrobiales</taxon>
        <taxon>Phreatobacteraceae</taxon>
        <taxon>Phreatobacter</taxon>
    </lineage>
</organism>
<dbReference type="Proteomes" id="UP000241808">
    <property type="component" value="Unassembled WGS sequence"/>
</dbReference>
<accession>A0A2T4ZI63</accession>
<dbReference type="EMBL" id="PZZL01000001">
    <property type="protein sequence ID" value="PTM61673.1"/>
    <property type="molecule type" value="Genomic_DNA"/>
</dbReference>
<proteinExistence type="predicted"/>
<sequence>MERVVVIGNSGGGKSTLARRLAARLALPCHEIDAILWGPGWVPTPVEAYEAEHDRLIAGDRWIIEGLGRRESVPRRLRRATDIVLIDLPLWRHFQLAAERQIAWAMGKLPHPPGGLGDMPPTESLFRTIDEVDREWMPVIRDETSRCATAGATVHRIQSLDALNAF</sequence>
<dbReference type="PANTHER" id="PTHR37816:SF1">
    <property type="entry name" value="TOXIN"/>
    <property type="match status" value="1"/>
</dbReference>
<dbReference type="PANTHER" id="PTHR37816">
    <property type="entry name" value="YALI0E33011P"/>
    <property type="match status" value="1"/>
</dbReference>
<reference evidence="1 2" key="1">
    <citation type="submission" date="2018-04" db="EMBL/GenBank/DDBJ databases">
        <title>Genomic Encyclopedia of Archaeal and Bacterial Type Strains, Phase II (KMG-II): from individual species to whole genera.</title>
        <authorList>
            <person name="Goeker M."/>
        </authorList>
    </citation>
    <scope>NUCLEOTIDE SEQUENCE [LARGE SCALE GENOMIC DNA]</scope>
    <source>
        <strain evidence="1 2">DSM 25521</strain>
    </source>
</reference>
<dbReference type="InterPro" id="IPR052922">
    <property type="entry name" value="Cytidylate_Kinase-2"/>
</dbReference>
<evidence type="ECO:0000313" key="2">
    <source>
        <dbReference type="Proteomes" id="UP000241808"/>
    </source>
</evidence>
<dbReference type="OrthoDB" id="7210594at2"/>
<dbReference type="GO" id="GO:0016301">
    <property type="term" value="F:kinase activity"/>
    <property type="evidence" value="ECO:0007669"/>
    <property type="project" value="UniProtKB-KW"/>
</dbReference>
<keyword evidence="1" id="KW-0418">Kinase</keyword>
<protein>
    <submittedName>
        <fullName evidence="1">Adenylate kinase family enzyme</fullName>
    </submittedName>
</protein>
<comment type="caution">
    <text evidence="1">The sequence shown here is derived from an EMBL/GenBank/DDBJ whole genome shotgun (WGS) entry which is preliminary data.</text>
</comment>
<dbReference type="RefSeq" id="WP_108174126.1">
    <property type="nucleotide sequence ID" value="NZ_PZZL01000001.1"/>
</dbReference>
<keyword evidence="2" id="KW-1185">Reference proteome</keyword>
<keyword evidence="1" id="KW-0808">Transferase</keyword>
<gene>
    <name evidence="1" type="ORF">C8P69_101343</name>
</gene>
<dbReference type="AlphaFoldDB" id="A0A2T4ZI63"/>